<organism evidence="4 5">
    <name type="scientific">Physcomitrium patens</name>
    <name type="common">Spreading-leaved earth moss</name>
    <name type="synonym">Physcomitrella patens</name>
    <dbReference type="NCBI Taxonomy" id="3218"/>
    <lineage>
        <taxon>Eukaryota</taxon>
        <taxon>Viridiplantae</taxon>
        <taxon>Streptophyta</taxon>
        <taxon>Embryophyta</taxon>
        <taxon>Bryophyta</taxon>
        <taxon>Bryophytina</taxon>
        <taxon>Bryopsida</taxon>
        <taxon>Funariidae</taxon>
        <taxon>Funariales</taxon>
        <taxon>Funariaceae</taxon>
        <taxon>Physcomitrium</taxon>
    </lineage>
</organism>
<feature type="domain" description="Vacuolar import/degradation Vid27 C-terminal" evidence="2">
    <location>
        <begin position="364"/>
        <end position="633"/>
    </location>
</feature>
<dbReference type="FunFam" id="2.130.10.10:FF:002670">
    <property type="entry name" value="Predicted protein"/>
    <property type="match status" value="1"/>
</dbReference>
<reference evidence="4" key="3">
    <citation type="submission" date="2020-12" db="UniProtKB">
        <authorList>
            <consortium name="EnsemblPlants"/>
        </authorList>
    </citation>
    <scope>IDENTIFICATION</scope>
</reference>
<dbReference type="Gene3D" id="2.130.10.10">
    <property type="entry name" value="YVTN repeat-like/Quinoprotein amine dehydrogenase"/>
    <property type="match status" value="1"/>
</dbReference>
<dbReference type="PANTHER" id="PTHR31913:SF0">
    <property type="entry name" value="VACUOLAR IMPORT AND DEGRADATION PROTEIN 27"/>
    <property type="match status" value="1"/>
</dbReference>
<dbReference type="InParanoid" id="A0A7I4AT80"/>
<name>A0A7I4AT80_PHYPA</name>
<dbReference type="AlphaFoldDB" id="A0A7I4AT80"/>
<dbReference type="InterPro" id="IPR040458">
    <property type="entry name" value="Vid27"/>
</dbReference>
<dbReference type="Pfam" id="PF08553">
    <property type="entry name" value="VID27"/>
    <property type="match status" value="1"/>
</dbReference>
<proteinExistence type="predicted"/>
<dbReference type="EnsemblPlants" id="Pp3c14_6590V3.4">
    <property type="protein sequence ID" value="Pp3c14_6590V3.4"/>
    <property type="gene ID" value="Pp3c14_6590"/>
</dbReference>
<evidence type="ECO:0000259" key="2">
    <source>
        <dbReference type="Pfam" id="PF08553"/>
    </source>
</evidence>
<feature type="region of interest" description="Disordered" evidence="1">
    <location>
        <begin position="61"/>
        <end position="115"/>
    </location>
</feature>
<accession>A0A7I4AT80</accession>
<protein>
    <recommendedName>
        <fullName evidence="6">Vacuolar import/degradation Vid27 C-terminal domain-containing protein</fullName>
    </recommendedName>
</protein>
<dbReference type="InterPro" id="IPR055559">
    <property type="entry name" value="CYPRO4_DUF7135"/>
</dbReference>
<dbReference type="GO" id="GO:0005634">
    <property type="term" value="C:nucleus"/>
    <property type="evidence" value="ECO:0000318"/>
    <property type="project" value="GO_Central"/>
</dbReference>
<evidence type="ECO:0000256" key="1">
    <source>
        <dbReference type="SAM" id="MobiDB-lite"/>
    </source>
</evidence>
<dbReference type="Pfam" id="PF23581">
    <property type="entry name" value="DUF7135"/>
    <property type="match status" value="1"/>
</dbReference>
<dbReference type="GO" id="GO:0005737">
    <property type="term" value="C:cytoplasm"/>
    <property type="evidence" value="ECO:0000318"/>
    <property type="project" value="GO_Central"/>
</dbReference>
<reference evidence="4 5" key="1">
    <citation type="journal article" date="2008" name="Science">
        <title>The Physcomitrella genome reveals evolutionary insights into the conquest of land by plants.</title>
        <authorList>
            <person name="Rensing S."/>
            <person name="Lang D."/>
            <person name="Zimmer A."/>
            <person name="Terry A."/>
            <person name="Salamov A."/>
            <person name="Shapiro H."/>
            <person name="Nishiyama T."/>
            <person name="Perroud P.-F."/>
            <person name="Lindquist E."/>
            <person name="Kamisugi Y."/>
            <person name="Tanahashi T."/>
            <person name="Sakakibara K."/>
            <person name="Fujita T."/>
            <person name="Oishi K."/>
            <person name="Shin-I T."/>
            <person name="Kuroki Y."/>
            <person name="Toyoda A."/>
            <person name="Suzuki Y."/>
            <person name="Hashimoto A."/>
            <person name="Yamaguchi K."/>
            <person name="Sugano A."/>
            <person name="Kohara Y."/>
            <person name="Fujiyama A."/>
            <person name="Anterola A."/>
            <person name="Aoki S."/>
            <person name="Ashton N."/>
            <person name="Barbazuk W.B."/>
            <person name="Barker E."/>
            <person name="Bennetzen J."/>
            <person name="Bezanilla M."/>
            <person name="Blankenship R."/>
            <person name="Cho S.H."/>
            <person name="Dutcher S."/>
            <person name="Estelle M."/>
            <person name="Fawcett J.A."/>
            <person name="Gundlach H."/>
            <person name="Hanada K."/>
            <person name="Heyl A."/>
            <person name="Hicks K.A."/>
            <person name="Hugh J."/>
            <person name="Lohr M."/>
            <person name="Mayer K."/>
            <person name="Melkozernov A."/>
            <person name="Murata T."/>
            <person name="Nelson D."/>
            <person name="Pils B."/>
            <person name="Prigge M."/>
            <person name="Reiss B."/>
            <person name="Renner T."/>
            <person name="Rombauts S."/>
            <person name="Rushton P."/>
            <person name="Sanderfoot A."/>
            <person name="Schween G."/>
            <person name="Shiu S.-H."/>
            <person name="Stueber K."/>
            <person name="Theodoulou F.L."/>
            <person name="Tu H."/>
            <person name="Van de Peer Y."/>
            <person name="Verrier P.J."/>
            <person name="Waters E."/>
            <person name="Wood A."/>
            <person name="Yang L."/>
            <person name="Cove D."/>
            <person name="Cuming A."/>
            <person name="Hasebe M."/>
            <person name="Lucas S."/>
            <person name="Mishler D.B."/>
            <person name="Reski R."/>
            <person name="Grigoriev I."/>
            <person name="Quatrano R.S."/>
            <person name="Boore J.L."/>
        </authorList>
    </citation>
    <scope>NUCLEOTIDE SEQUENCE [LARGE SCALE GENOMIC DNA]</scope>
    <source>
        <strain evidence="4 5">cv. Gransden 2004</strain>
    </source>
</reference>
<evidence type="ECO:0000313" key="4">
    <source>
        <dbReference type="EnsemblPlants" id="Pp3c14_6590V3.4"/>
    </source>
</evidence>
<dbReference type="InterPro" id="IPR013863">
    <property type="entry name" value="VID27_C"/>
</dbReference>
<sequence>MAATCPSWRHWFRSAVSDFEIGFSWCPLRIRITCDDLFNRVWLCSFSNTCAPAPQALPRLTRMGTTASRDGRLESDSEDDGLDSPQSPSSERSFHDSEVGTPAPAPRRDSSDFSTPDATISLRMGSLTLDGPASVSGLRKAKLYQYIQGKWLTAAKSVGWQFVKEEDGDDEEDEEDEEWRSSTVGHKNYSFWMFEVGGARARVDDRLQMHFYEDQMRVDFVAKGVWALKFPIKEQFRACSIEYEDAKFENTYFLEPTEANKVKVFGKDFLGWVSGKEEDDSVWMDAEDVIPTPSKTKELRETLKTPSKTAIQSLAMGGMDHSFLVNDYGLDVLTNRSTGLEGTGITIRFQDGGRPVIGSSAFRTPKKGMLIRGESNMMLISPSKDGKANAGGVSQLDIGTGKMVAEWKFEKDGTPISMMDVTNDSKGAQLYSNGSTFLGLDNNRLCRWDMRDSQGIVQQLASPAALTWTEGHQFSRGTNFSCFATSGDGSVVVGSKDGKVRLYSTTSMRMAKTAFPGLGSPITHVDVTYDGKWVLATTDTYLILISTVFRDKDGRMKTGFSGRMGGKIGAPRLLKLRAFDAHRDGKQQKLHGGKFSWVTEEGKQERYLVVSAGTFTVVWNFDIVKDSTHDCYKHQTGLKSCYCYEVVAKPESIVQSTFMHEKFLDDSGEAPLVVATRQELSSFNL</sequence>
<dbReference type="InterPro" id="IPR036322">
    <property type="entry name" value="WD40_repeat_dom_sf"/>
</dbReference>
<dbReference type="Gramene" id="Pp3c14_6590V3.4">
    <property type="protein sequence ID" value="Pp3c14_6590V3.4"/>
    <property type="gene ID" value="Pp3c14_6590"/>
</dbReference>
<dbReference type="Proteomes" id="UP000006727">
    <property type="component" value="Chromosome 14"/>
</dbReference>
<dbReference type="OMA" id="VNSYNNC"/>
<dbReference type="PANTHER" id="PTHR31913">
    <property type="entry name" value="VACUOLAR IMPORT AND DEGRADATION PROTEIN 27"/>
    <property type="match status" value="1"/>
</dbReference>
<evidence type="ECO:0000259" key="3">
    <source>
        <dbReference type="Pfam" id="PF23581"/>
    </source>
</evidence>
<keyword evidence="5" id="KW-1185">Reference proteome</keyword>
<dbReference type="EMBL" id="ABEU02000014">
    <property type="status" value="NOT_ANNOTATED_CDS"/>
    <property type="molecule type" value="Genomic_DNA"/>
</dbReference>
<evidence type="ECO:0008006" key="6">
    <source>
        <dbReference type="Google" id="ProtNLM"/>
    </source>
</evidence>
<reference evidence="4 5" key="2">
    <citation type="journal article" date="2018" name="Plant J.">
        <title>The Physcomitrella patens chromosome-scale assembly reveals moss genome structure and evolution.</title>
        <authorList>
            <person name="Lang D."/>
            <person name="Ullrich K.K."/>
            <person name="Murat F."/>
            <person name="Fuchs J."/>
            <person name="Jenkins J."/>
            <person name="Haas F.B."/>
            <person name="Piednoel M."/>
            <person name="Gundlach H."/>
            <person name="Van Bel M."/>
            <person name="Meyberg R."/>
            <person name="Vives C."/>
            <person name="Morata J."/>
            <person name="Symeonidi A."/>
            <person name="Hiss M."/>
            <person name="Muchero W."/>
            <person name="Kamisugi Y."/>
            <person name="Saleh O."/>
            <person name="Blanc G."/>
            <person name="Decker E.L."/>
            <person name="van Gessel N."/>
            <person name="Grimwood J."/>
            <person name="Hayes R.D."/>
            <person name="Graham S.W."/>
            <person name="Gunter L.E."/>
            <person name="McDaniel S.F."/>
            <person name="Hoernstein S.N.W."/>
            <person name="Larsson A."/>
            <person name="Li F.W."/>
            <person name="Perroud P.F."/>
            <person name="Phillips J."/>
            <person name="Ranjan P."/>
            <person name="Rokshar D.S."/>
            <person name="Rothfels C.J."/>
            <person name="Schneider L."/>
            <person name="Shu S."/>
            <person name="Stevenson D.W."/>
            <person name="Thummler F."/>
            <person name="Tillich M."/>
            <person name="Villarreal Aguilar J.C."/>
            <person name="Widiez T."/>
            <person name="Wong G.K."/>
            <person name="Wymore A."/>
            <person name="Zhang Y."/>
            <person name="Zimmer A.D."/>
            <person name="Quatrano R.S."/>
            <person name="Mayer K.F.X."/>
            <person name="Goodstein D."/>
            <person name="Casacuberta J.M."/>
            <person name="Vandepoele K."/>
            <person name="Reski R."/>
            <person name="Cuming A.C."/>
            <person name="Tuskan G.A."/>
            <person name="Maumus F."/>
            <person name="Salse J."/>
            <person name="Schmutz J."/>
            <person name="Rensing S.A."/>
        </authorList>
    </citation>
    <scope>NUCLEOTIDE SEQUENCE [LARGE SCALE GENOMIC DNA]</scope>
    <source>
        <strain evidence="4 5">cv. Gransden 2004</strain>
    </source>
</reference>
<gene>
    <name evidence="4" type="primary">LOC112291665</name>
</gene>
<dbReference type="InterPro" id="IPR015943">
    <property type="entry name" value="WD40/YVTN_repeat-like_dom_sf"/>
</dbReference>
<evidence type="ECO:0000313" key="5">
    <source>
        <dbReference type="Proteomes" id="UP000006727"/>
    </source>
</evidence>
<feature type="domain" description="DUF7135" evidence="3">
    <location>
        <begin position="139"/>
        <end position="266"/>
    </location>
</feature>
<dbReference type="SUPFAM" id="SSF50978">
    <property type="entry name" value="WD40 repeat-like"/>
    <property type="match status" value="1"/>
</dbReference>